<dbReference type="Gene3D" id="3.40.50.150">
    <property type="entry name" value="Vaccinia Virus protein VP39"/>
    <property type="match status" value="1"/>
</dbReference>
<dbReference type="PROSITE" id="PS50889">
    <property type="entry name" value="S4"/>
    <property type="match status" value="1"/>
</dbReference>
<dbReference type="InterPro" id="IPR036986">
    <property type="entry name" value="S4_RNA-bd_sf"/>
</dbReference>
<gene>
    <name evidence="5" type="primary">hlyA</name>
    <name evidence="5" type="ordered locus">MCJ_002840</name>
</gene>
<organism evidence="5 6">
    <name type="scientific">Mesomycoplasma conjunctivae (strain ATCC 25834 / NCTC 10147 / HRC/581)</name>
    <name type="common">Mycoplasma conjunctivae</name>
    <dbReference type="NCBI Taxonomy" id="572263"/>
    <lineage>
        <taxon>Bacteria</taxon>
        <taxon>Bacillati</taxon>
        <taxon>Mycoplasmatota</taxon>
        <taxon>Mycoplasmoidales</taxon>
        <taxon>Metamycoplasmataceae</taxon>
        <taxon>Mesomycoplasma</taxon>
    </lineage>
</organism>
<sequence>MTIKQKLIELGYQDAEILIRVGKVRVNREVIFVPSTKIGKDDDIEVENKKEFVSRGAYKLLAAIEAFQLNFKDKIVLDVGASTGGFSQVCLLNKAKKVYALDVGTNQLDYNLRKNSKICSMEKTNIKNVTTQNFSEQIETIVCDVSFISLKEVINVAAKLLAPKSDFVALLKPQFEASSKYVEKGGFVNEKYHQFLIDRIINFAQNKFNFIGQIVSPIKGNKSKNTEYILYFQRNYEL</sequence>
<dbReference type="Pfam" id="PF01728">
    <property type="entry name" value="FtsJ"/>
    <property type="match status" value="1"/>
</dbReference>
<dbReference type="eggNOG" id="COG1189">
    <property type="taxonomic scope" value="Bacteria"/>
</dbReference>
<dbReference type="Gene3D" id="3.10.290.10">
    <property type="entry name" value="RNA-binding S4 domain"/>
    <property type="match status" value="1"/>
</dbReference>
<dbReference type="SUPFAM" id="SSF55174">
    <property type="entry name" value="Alpha-L RNA-binding motif"/>
    <property type="match status" value="1"/>
</dbReference>
<dbReference type="HOGENOM" id="CLU_058015_3_0_14"/>
<dbReference type="CDD" id="cd00165">
    <property type="entry name" value="S4"/>
    <property type="match status" value="1"/>
</dbReference>
<evidence type="ECO:0000256" key="3">
    <source>
        <dbReference type="PROSITE-ProRule" id="PRU00182"/>
    </source>
</evidence>
<reference evidence="6" key="1">
    <citation type="journal article" date="2009" name="BMC Bioinformatics">
        <title>The Mycoplasma conjunctivae genome sequencing, annotation and analysis.</title>
        <authorList>
            <person name="Calderon-Copete S.P."/>
            <person name="Wigger G."/>
            <person name="Wunderlin C."/>
            <person name="Schmidheini T."/>
            <person name="Frey J."/>
            <person name="Quail M.A."/>
            <person name="Falquet L."/>
        </authorList>
    </citation>
    <scope>NUCLEOTIDE SEQUENCE [LARGE SCALE GENOMIC DNA]</scope>
    <source>
        <strain evidence="6">ATCC 25834 / NCTC 10147 / HRC/581</strain>
    </source>
</reference>
<dbReference type="InterPro" id="IPR004538">
    <property type="entry name" value="Hemolysin_A/TlyA"/>
</dbReference>
<evidence type="ECO:0000256" key="1">
    <source>
        <dbReference type="ARBA" id="ARBA00022884"/>
    </source>
</evidence>
<evidence type="ECO:0000256" key="2">
    <source>
        <dbReference type="ARBA" id="ARBA00029460"/>
    </source>
</evidence>
<evidence type="ECO:0000313" key="5">
    <source>
        <dbReference type="EMBL" id="CAT04975.1"/>
    </source>
</evidence>
<dbReference type="EMBL" id="FM864216">
    <property type="protein sequence ID" value="CAT04975.1"/>
    <property type="molecule type" value="Genomic_DNA"/>
</dbReference>
<dbReference type="GO" id="GO:0032259">
    <property type="term" value="P:methylation"/>
    <property type="evidence" value="ECO:0007669"/>
    <property type="project" value="InterPro"/>
</dbReference>
<comment type="similarity">
    <text evidence="2">Belongs to the TlyA family.</text>
</comment>
<protein>
    <submittedName>
        <fullName evidence="5">TlyA haemolysin</fullName>
    </submittedName>
</protein>
<feature type="domain" description="Ribosomal RNA methyltransferase FtsJ" evidence="4">
    <location>
        <begin position="52"/>
        <end position="233"/>
    </location>
</feature>
<keyword evidence="6" id="KW-1185">Reference proteome</keyword>
<evidence type="ECO:0000259" key="4">
    <source>
        <dbReference type="Pfam" id="PF01728"/>
    </source>
</evidence>
<dbReference type="PANTHER" id="PTHR32319">
    <property type="entry name" value="BACTERIAL HEMOLYSIN-LIKE PROTEIN"/>
    <property type="match status" value="1"/>
</dbReference>
<dbReference type="AlphaFoldDB" id="C5J683"/>
<accession>C5J683</accession>
<keyword evidence="1 3" id="KW-0694">RNA-binding</keyword>
<proteinExistence type="inferred from homology"/>
<evidence type="ECO:0000313" key="6">
    <source>
        <dbReference type="Proteomes" id="UP000001491"/>
    </source>
</evidence>
<dbReference type="Proteomes" id="UP000001491">
    <property type="component" value="Chromosome"/>
</dbReference>
<dbReference type="GO" id="GO:0008168">
    <property type="term" value="F:methyltransferase activity"/>
    <property type="evidence" value="ECO:0007669"/>
    <property type="project" value="InterPro"/>
</dbReference>
<dbReference type="PANTHER" id="PTHR32319:SF0">
    <property type="entry name" value="BACTERIAL HEMOLYSIN-LIKE PROTEIN"/>
    <property type="match status" value="1"/>
</dbReference>
<dbReference type="InterPro" id="IPR029063">
    <property type="entry name" value="SAM-dependent_MTases_sf"/>
</dbReference>
<dbReference type="InterPro" id="IPR047048">
    <property type="entry name" value="TlyA"/>
</dbReference>
<dbReference type="GO" id="GO:0003723">
    <property type="term" value="F:RNA binding"/>
    <property type="evidence" value="ECO:0007669"/>
    <property type="project" value="UniProtKB-KW"/>
</dbReference>
<dbReference type="CDD" id="cd02440">
    <property type="entry name" value="AdoMet_MTases"/>
    <property type="match status" value="1"/>
</dbReference>
<dbReference type="InterPro" id="IPR002877">
    <property type="entry name" value="RNA_MeTrfase_FtsJ_dom"/>
</dbReference>
<dbReference type="SUPFAM" id="SSF53335">
    <property type="entry name" value="S-adenosyl-L-methionine-dependent methyltransferases"/>
    <property type="match status" value="1"/>
</dbReference>
<dbReference type="KEGG" id="mco:MCJ_002840"/>
<dbReference type="NCBIfam" id="TIGR00478">
    <property type="entry name" value="tly"/>
    <property type="match status" value="1"/>
</dbReference>
<name>C5J683_MESCH</name>